<dbReference type="SUPFAM" id="SSF53706">
    <property type="entry name" value="Formate dehydrogenase/DMSO reductase, domains 1-3"/>
    <property type="match status" value="1"/>
</dbReference>
<keyword evidence="4" id="KW-0411">Iron-sulfur</keyword>
<dbReference type="PANTHER" id="PTHR43105">
    <property type="entry name" value="RESPIRATORY NITRATE REDUCTASE"/>
    <property type="match status" value="1"/>
</dbReference>
<keyword evidence="2 7" id="KW-0560">Oxidoreductase</keyword>
<organism evidence="7 8">
    <name type="scientific">Paraclostridium ghonii</name>
    <dbReference type="NCBI Taxonomy" id="29358"/>
    <lineage>
        <taxon>Bacteria</taxon>
        <taxon>Bacillati</taxon>
        <taxon>Bacillota</taxon>
        <taxon>Clostridia</taxon>
        <taxon>Peptostreptococcales</taxon>
        <taxon>Peptostreptococcaceae</taxon>
        <taxon>Paraclostridium</taxon>
    </lineage>
</organism>
<dbReference type="Gene3D" id="3.40.50.740">
    <property type="match status" value="1"/>
</dbReference>
<evidence type="ECO:0000313" key="8">
    <source>
        <dbReference type="Proteomes" id="UP001232584"/>
    </source>
</evidence>
<dbReference type="SUPFAM" id="SSF50692">
    <property type="entry name" value="ADC-like"/>
    <property type="match status" value="1"/>
</dbReference>
<evidence type="ECO:0000259" key="6">
    <source>
        <dbReference type="Pfam" id="PF01568"/>
    </source>
</evidence>
<dbReference type="EC" id="1.17.1.9" evidence="7"/>
<dbReference type="PROSITE" id="PS00932">
    <property type="entry name" value="MOLYBDOPTERIN_PROK_3"/>
    <property type="match status" value="1"/>
</dbReference>
<accession>A0ABU0N3P8</accession>
<dbReference type="Pfam" id="PF00384">
    <property type="entry name" value="Molybdopterin"/>
    <property type="match status" value="1"/>
</dbReference>
<dbReference type="Proteomes" id="UP001232584">
    <property type="component" value="Unassembled WGS sequence"/>
</dbReference>
<proteinExistence type="predicted"/>
<evidence type="ECO:0000256" key="3">
    <source>
        <dbReference type="ARBA" id="ARBA00023004"/>
    </source>
</evidence>
<keyword evidence="8" id="KW-1185">Reference proteome</keyword>
<dbReference type="InterPro" id="IPR006657">
    <property type="entry name" value="MoPterin_dinucl-bd_dom"/>
</dbReference>
<dbReference type="PROSITE" id="PS00490">
    <property type="entry name" value="MOLYBDOPTERIN_PROK_2"/>
    <property type="match status" value="1"/>
</dbReference>
<dbReference type="Pfam" id="PF01568">
    <property type="entry name" value="Molydop_binding"/>
    <property type="match status" value="1"/>
</dbReference>
<dbReference type="PANTHER" id="PTHR43105:SF14">
    <property type="entry name" value="FORMATE DEHYDROGENASE H"/>
    <property type="match status" value="1"/>
</dbReference>
<gene>
    <name evidence="7" type="ORF">QOZ92_002885</name>
</gene>
<name>A0ABU0N3P8_9FIRM</name>
<dbReference type="InterPro" id="IPR050123">
    <property type="entry name" value="Prok_molybdopt-oxidoreductase"/>
</dbReference>
<feature type="domain" description="Molybdopterin dinucleotide-binding" evidence="6">
    <location>
        <begin position="413"/>
        <end position="518"/>
    </location>
</feature>
<sequence>MTNSIDEVENNDVILVIGSNTTENHPVIGAKMKMAIEKGAKLIVADPRRIELAEYADVYFQLNPASNIALLNSMMNVIIEENLQDIDYIKEHTENYEALVELVKEYTPEKASQICGVSAQDIRKAARIYANSDKAAIYYCMGITQHSNGTHNVMAVSNLALLCGNIGKEFSGVNPLRGQNNVQGACDMGGLPNVLTGYQKYTDEVIKKYEKEWNVNLNRKDGLTIPEIMHEVEEEKIKFLYIMGENPMISDPDINHIKHALETVECLVVQDLFLTETAQLADVVLPGASFAEKDGTFSNTERRVQRVRKAIDPIGGSKPDWIILTEVMNKLGYEVSYNSPSEIFDEIARLTPQYGGMSYDRLEEKALQWPCPTKDHEGTKYLHSNGPMKGKGTFVATDYIRSYEEINSDYPYLLINGRVLYHYHSRTMTGKVDELNEISGKSFIEINPNTAKKLNIADGEKLKVSSRRGEVLTTAKITDIVEEEIFFMPFHFADGAANYLSNTTLDAICKIPDLKLCAIKVEKVS</sequence>
<dbReference type="InterPro" id="IPR041925">
    <property type="entry name" value="CT_Formate-Dh_H"/>
</dbReference>
<keyword evidence="1" id="KW-0479">Metal-binding</keyword>
<evidence type="ECO:0000313" key="7">
    <source>
        <dbReference type="EMBL" id="MDQ0557750.1"/>
    </source>
</evidence>
<reference evidence="7 8" key="1">
    <citation type="submission" date="2023-07" db="EMBL/GenBank/DDBJ databases">
        <title>Genomic Encyclopedia of Type Strains, Phase IV (KMG-IV): sequencing the most valuable type-strain genomes for metagenomic binning, comparative biology and taxonomic classification.</title>
        <authorList>
            <person name="Goeker M."/>
        </authorList>
    </citation>
    <scope>NUCLEOTIDE SEQUENCE [LARGE SCALE GENOMIC DNA]</scope>
    <source>
        <strain evidence="7 8">DSM 15049</strain>
    </source>
</reference>
<dbReference type="InterPro" id="IPR006655">
    <property type="entry name" value="Mopterin_OxRdtase_prok_CS"/>
</dbReference>
<comment type="caution">
    <text evidence="7">The sequence shown here is derived from an EMBL/GenBank/DDBJ whole genome shotgun (WGS) entry which is preliminary data.</text>
</comment>
<dbReference type="CDD" id="cd02790">
    <property type="entry name" value="MopB_CT_Formate-Dh_H"/>
    <property type="match status" value="1"/>
</dbReference>
<dbReference type="GO" id="GO:0008863">
    <property type="term" value="F:formate dehydrogenase (NAD+) activity"/>
    <property type="evidence" value="ECO:0007669"/>
    <property type="project" value="UniProtKB-EC"/>
</dbReference>
<dbReference type="EMBL" id="JAUSWG010000014">
    <property type="protein sequence ID" value="MDQ0557750.1"/>
    <property type="molecule type" value="Genomic_DNA"/>
</dbReference>
<evidence type="ECO:0000256" key="4">
    <source>
        <dbReference type="ARBA" id="ARBA00023014"/>
    </source>
</evidence>
<evidence type="ECO:0000256" key="1">
    <source>
        <dbReference type="ARBA" id="ARBA00022723"/>
    </source>
</evidence>
<evidence type="ECO:0000259" key="5">
    <source>
        <dbReference type="Pfam" id="PF00384"/>
    </source>
</evidence>
<evidence type="ECO:0000256" key="2">
    <source>
        <dbReference type="ARBA" id="ARBA00023002"/>
    </source>
</evidence>
<protein>
    <submittedName>
        <fullName evidence="7">Formate dehydrogenase major subunit</fullName>
        <ecNumber evidence="7">1.17.1.9</ecNumber>
    </submittedName>
</protein>
<dbReference type="Gene3D" id="3.40.228.10">
    <property type="entry name" value="Dimethylsulfoxide Reductase, domain 2"/>
    <property type="match status" value="1"/>
</dbReference>
<feature type="domain" description="Molybdopterin oxidoreductase" evidence="5">
    <location>
        <begin position="1"/>
        <end position="329"/>
    </location>
</feature>
<dbReference type="InterPro" id="IPR009010">
    <property type="entry name" value="Asp_de-COase-like_dom_sf"/>
</dbReference>
<keyword evidence="3" id="KW-0408">Iron</keyword>
<dbReference type="Gene3D" id="2.40.40.20">
    <property type="match status" value="1"/>
</dbReference>
<dbReference type="InterPro" id="IPR006656">
    <property type="entry name" value="Mopterin_OxRdtase"/>
</dbReference>